<protein>
    <submittedName>
        <fullName evidence="2">Uncharacterized protein</fullName>
    </submittedName>
</protein>
<accession>A0A232EDV5</accession>
<evidence type="ECO:0000313" key="3">
    <source>
        <dbReference type="Proteomes" id="UP000215335"/>
    </source>
</evidence>
<feature type="compositionally biased region" description="Acidic residues" evidence="1">
    <location>
        <begin position="51"/>
        <end position="81"/>
    </location>
</feature>
<keyword evidence="3" id="KW-1185">Reference proteome</keyword>
<feature type="region of interest" description="Disordered" evidence="1">
    <location>
        <begin position="44"/>
        <end position="104"/>
    </location>
</feature>
<proteinExistence type="predicted"/>
<evidence type="ECO:0000313" key="2">
    <source>
        <dbReference type="EMBL" id="OXU16512.1"/>
    </source>
</evidence>
<feature type="non-terminal residue" evidence="2">
    <location>
        <position position="1"/>
    </location>
</feature>
<feature type="compositionally biased region" description="Basic and acidic residues" evidence="1">
    <location>
        <begin position="82"/>
        <end position="100"/>
    </location>
</feature>
<dbReference type="EMBL" id="NNAY01005944">
    <property type="protein sequence ID" value="OXU16512.1"/>
    <property type="molecule type" value="Genomic_DNA"/>
</dbReference>
<organism evidence="2 3">
    <name type="scientific">Trichomalopsis sarcophagae</name>
    <dbReference type="NCBI Taxonomy" id="543379"/>
    <lineage>
        <taxon>Eukaryota</taxon>
        <taxon>Metazoa</taxon>
        <taxon>Ecdysozoa</taxon>
        <taxon>Arthropoda</taxon>
        <taxon>Hexapoda</taxon>
        <taxon>Insecta</taxon>
        <taxon>Pterygota</taxon>
        <taxon>Neoptera</taxon>
        <taxon>Endopterygota</taxon>
        <taxon>Hymenoptera</taxon>
        <taxon>Apocrita</taxon>
        <taxon>Proctotrupomorpha</taxon>
        <taxon>Chalcidoidea</taxon>
        <taxon>Pteromalidae</taxon>
        <taxon>Pteromalinae</taxon>
        <taxon>Trichomalopsis</taxon>
    </lineage>
</organism>
<comment type="caution">
    <text evidence="2">The sequence shown here is derived from an EMBL/GenBank/DDBJ whole genome shotgun (WGS) entry which is preliminary data.</text>
</comment>
<dbReference type="Proteomes" id="UP000215335">
    <property type="component" value="Unassembled WGS sequence"/>
</dbReference>
<gene>
    <name evidence="2" type="ORF">TSAR_014075</name>
</gene>
<name>A0A232EDV5_9HYME</name>
<dbReference type="AlphaFoldDB" id="A0A232EDV5"/>
<sequence>INLSKSTAAMPIFHEFVDQSSIVPDTEVALLELIAITPQLLYSSTDLMEQNVEEGYGEDGEYSEDSEDVEAGENDEADEDGEKFGKNEEGSQEDRRKQDVQEQEEIVQGYEEMRMKLDDLLRVDRHLRANNVVKEPIFDKLQ</sequence>
<evidence type="ECO:0000256" key="1">
    <source>
        <dbReference type="SAM" id="MobiDB-lite"/>
    </source>
</evidence>
<reference evidence="2 3" key="1">
    <citation type="journal article" date="2017" name="Curr. Biol.">
        <title>The Evolution of Venom by Co-option of Single-Copy Genes.</title>
        <authorList>
            <person name="Martinson E.O."/>
            <person name="Mrinalini"/>
            <person name="Kelkar Y.D."/>
            <person name="Chang C.H."/>
            <person name="Werren J.H."/>
        </authorList>
    </citation>
    <scope>NUCLEOTIDE SEQUENCE [LARGE SCALE GENOMIC DNA]</scope>
    <source>
        <strain evidence="2 3">Alberta</strain>
        <tissue evidence="2">Whole body</tissue>
    </source>
</reference>